<dbReference type="AlphaFoldDB" id="E5XU20"/>
<dbReference type="OrthoDB" id="8783685at2"/>
<proteinExistence type="predicted"/>
<reference evidence="2 3" key="1">
    <citation type="journal article" date="2011" name="Stand. Genomic Sci.">
        <title>High quality draft genome sequence of Segniliparus rugosus CDC 945(T)= (ATCC BAA-974(T)).</title>
        <authorList>
            <person name="Earl A.M."/>
            <person name="Desjardins C.A."/>
            <person name="Fitzgerald M.G."/>
            <person name="Arachchi H.M."/>
            <person name="Zeng Q."/>
            <person name="Mehta T."/>
            <person name="Griggs A."/>
            <person name="Birren B.W."/>
            <person name="Toney N.C."/>
            <person name="Carr J."/>
            <person name="Posey J."/>
            <person name="Butler W.R."/>
        </authorList>
    </citation>
    <scope>NUCLEOTIDE SEQUENCE [LARGE SCALE GENOMIC DNA]</scope>
    <source>
        <strain evidence="3">ATCC BAA-974 / DSM 45345 / CCUG 50838 / CIP 108380 / JCM 13579 / CDC 945</strain>
    </source>
</reference>
<comment type="caution">
    <text evidence="2">The sequence shown here is derived from an EMBL/GenBank/DDBJ whole genome shotgun (WGS) entry which is preliminary data.</text>
</comment>
<dbReference type="Pfam" id="PF13021">
    <property type="entry name" value="DUF3885"/>
    <property type="match status" value="1"/>
</dbReference>
<keyword evidence="3" id="KW-1185">Reference proteome</keyword>
<dbReference type="InterPro" id="IPR024976">
    <property type="entry name" value="DUF3885"/>
</dbReference>
<dbReference type="HOGENOM" id="CLU_645414_0_0_11"/>
<dbReference type="EMBL" id="ACZI02000001">
    <property type="protein sequence ID" value="EFV12189.1"/>
    <property type="molecule type" value="Genomic_DNA"/>
</dbReference>
<organism evidence="2 3">
    <name type="scientific">Segniliparus rugosus (strain ATCC BAA-974 / DSM 45345 / CCUG 50838 / CIP 108380 / JCM 13579 / CDC 945)</name>
    <dbReference type="NCBI Taxonomy" id="679197"/>
    <lineage>
        <taxon>Bacteria</taxon>
        <taxon>Bacillati</taxon>
        <taxon>Actinomycetota</taxon>
        <taxon>Actinomycetes</taxon>
        <taxon>Mycobacteriales</taxon>
        <taxon>Segniliparaceae</taxon>
        <taxon>Segniliparus</taxon>
    </lineage>
</organism>
<dbReference type="Proteomes" id="UP000004816">
    <property type="component" value="Unassembled WGS sequence"/>
</dbReference>
<dbReference type="STRING" id="679197.HMPREF9336_02992"/>
<dbReference type="RefSeq" id="WP_007471653.1">
    <property type="nucleotide sequence ID" value="NZ_KI391953.1"/>
</dbReference>
<protein>
    <recommendedName>
        <fullName evidence="1">DUF3885 domain-containing protein</fullName>
    </recommendedName>
</protein>
<sequence>MIDPAELARAQRAWETRWPGERPIGHYIPGSRGQHVRFYSLPHKRYVETPEDLRILLARHNTLFGEFFAPGEDLYFVFPTVEPADPDSGIICHGNPVPDEVVPGCQLWFRAPPHKDDDFETVTDFHIAKVRWRRGAFDDYLRDIDQGSLWGVLIANADFTRLAHPYDGGLDLVAPTEAEARALRQRHPTWAERKVYWRYDHWDSIDKAYGWAFLLVAEATPLVPLGEMLGHCATPRASDVVVREDAHSVIAEGRAAIRPGLVGHIYRLPLPDPSCFGRQLAGLGPETLGSYPELTYRAGYSKAAVESVREQLGLAVPEGWARYLRGPSVLQGGWMQTGNYVSVFDPQAIIDRTQASDIPEINENPGYLLIGEGDGAWLALDTRISRSPLLLTWAAEGWQKTEERAASVEEFIDLLEARVFQPYPR</sequence>
<gene>
    <name evidence="2" type="ORF">HMPREF9336_02992</name>
</gene>
<feature type="domain" description="DUF3885" evidence="1">
    <location>
        <begin position="28"/>
        <end position="190"/>
    </location>
</feature>
<name>E5XU20_SEGRC</name>
<evidence type="ECO:0000313" key="3">
    <source>
        <dbReference type="Proteomes" id="UP000004816"/>
    </source>
</evidence>
<evidence type="ECO:0000259" key="1">
    <source>
        <dbReference type="Pfam" id="PF13021"/>
    </source>
</evidence>
<evidence type="ECO:0000313" key="2">
    <source>
        <dbReference type="EMBL" id="EFV12189.1"/>
    </source>
</evidence>
<accession>E5XU20</accession>